<accession>A0A514CK10</accession>
<keyword evidence="2" id="KW-1185">Reference proteome</keyword>
<evidence type="ECO:0008006" key="3">
    <source>
        <dbReference type="Google" id="ProtNLM"/>
    </source>
</evidence>
<proteinExistence type="predicted"/>
<dbReference type="OrthoDB" id="1451403at2"/>
<gene>
    <name evidence="1" type="ORF">FKX85_14270</name>
</gene>
<protein>
    <recommendedName>
        <fullName evidence="3">CHRD domain-containing protein</fullName>
    </recommendedName>
</protein>
<dbReference type="AlphaFoldDB" id="A0A514CK10"/>
<reference evidence="1 2" key="1">
    <citation type="submission" date="2019-06" db="EMBL/GenBank/DDBJ databases">
        <title>Echinicola alkalisoli sp. nov. isolated from saline soil.</title>
        <authorList>
            <person name="Sun J.-Q."/>
            <person name="Xu L."/>
        </authorList>
    </citation>
    <scope>NUCLEOTIDE SEQUENCE [LARGE SCALE GENOMIC DNA]</scope>
    <source>
        <strain evidence="1 2">LN3S3</strain>
    </source>
</reference>
<dbReference type="Proteomes" id="UP000316614">
    <property type="component" value="Chromosome"/>
</dbReference>
<organism evidence="1 2">
    <name type="scientific">Echinicola soli</name>
    <dbReference type="NCBI Taxonomy" id="2591634"/>
    <lineage>
        <taxon>Bacteria</taxon>
        <taxon>Pseudomonadati</taxon>
        <taxon>Bacteroidota</taxon>
        <taxon>Cytophagia</taxon>
        <taxon>Cytophagales</taxon>
        <taxon>Cyclobacteriaceae</taxon>
        <taxon>Echinicola</taxon>
    </lineage>
</organism>
<dbReference type="PROSITE" id="PS51257">
    <property type="entry name" value="PROKAR_LIPOPROTEIN"/>
    <property type="match status" value="1"/>
</dbReference>
<name>A0A514CK10_9BACT</name>
<dbReference type="KEGG" id="echi:FKX85_14270"/>
<dbReference type="EMBL" id="CP041253">
    <property type="protein sequence ID" value="QDH80138.1"/>
    <property type="molecule type" value="Genomic_DNA"/>
</dbReference>
<sequence length="152" mass="16715">MKRKLGVLILVIFSFSSCKDLTDSLYEDNILTYDLHTVSTEYGYTGEAIFKEFSNGTGIEVTIQLYGDASEDEYYFPAHLHYGAYEAGAHAGMADMLNNVDIRPLRSVTVLEGHSLADLMEDDYHIKVHLAASGPEYDVILVAGNVGRAAGQ</sequence>
<evidence type="ECO:0000313" key="1">
    <source>
        <dbReference type="EMBL" id="QDH80138.1"/>
    </source>
</evidence>
<evidence type="ECO:0000313" key="2">
    <source>
        <dbReference type="Proteomes" id="UP000316614"/>
    </source>
</evidence>
<dbReference type="RefSeq" id="WP_141615375.1">
    <property type="nucleotide sequence ID" value="NZ_CP041253.1"/>
</dbReference>